<proteinExistence type="predicted"/>
<dbReference type="Gene3D" id="1.10.150.240">
    <property type="entry name" value="Putative phosphatase, domain 2"/>
    <property type="match status" value="1"/>
</dbReference>
<evidence type="ECO:0008006" key="3">
    <source>
        <dbReference type="Google" id="ProtNLM"/>
    </source>
</evidence>
<dbReference type="GO" id="GO:0005829">
    <property type="term" value="C:cytosol"/>
    <property type="evidence" value="ECO:0007669"/>
    <property type="project" value="TreeGrafter"/>
</dbReference>
<evidence type="ECO:0000313" key="2">
    <source>
        <dbReference type="Proteomes" id="UP000316882"/>
    </source>
</evidence>
<dbReference type="InterPro" id="IPR023198">
    <property type="entry name" value="PGP-like_dom2"/>
</dbReference>
<dbReference type="SFLD" id="SFLDG01129">
    <property type="entry name" value="C1.5:_HAD__Beta-PGM__Phosphata"/>
    <property type="match status" value="1"/>
</dbReference>
<name>A0A4Y3PVR9_BREPA</name>
<reference evidence="1 2" key="1">
    <citation type="submission" date="2019-06" db="EMBL/GenBank/DDBJ databases">
        <title>Whole genome shotgun sequence of Brevibacillus parabrevis NBRC 12334.</title>
        <authorList>
            <person name="Hosoyama A."/>
            <person name="Uohara A."/>
            <person name="Ohji S."/>
            <person name="Ichikawa N."/>
        </authorList>
    </citation>
    <scope>NUCLEOTIDE SEQUENCE [LARGE SCALE GENOMIC DNA]</scope>
    <source>
        <strain evidence="1 2">NBRC 12334</strain>
    </source>
</reference>
<dbReference type="PANTHER" id="PTHR43434">
    <property type="entry name" value="PHOSPHOGLYCOLATE PHOSPHATASE"/>
    <property type="match status" value="1"/>
</dbReference>
<organism evidence="1 2">
    <name type="scientific">Brevibacillus parabrevis</name>
    <dbReference type="NCBI Taxonomy" id="54914"/>
    <lineage>
        <taxon>Bacteria</taxon>
        <taxon>Bacillati</taxon>
        <taxon>Bacillota</taxon>
        <taxon>Bacilli</taxon>
        <taxon>Bacillales</taxon>
        <taxon>Paenibacillaceae</taxon>
        <taxon>Brevibacillus</taxon>
    </lineage>
</organism>
<dbReference type="InterPro" id="IPR050155">
    <property type="entry name" value="HAD-like_hydrolase_sf"/>
</dbReference>
<dbReference type="InterPro" id="IPR023214">
    <property type="entry name" value="HAD_sf"/>
</dbReference>
<dbReference type="PANTHER" id="PTHR43434:SF1">
    <property type="entry name" value="PHOSPHOGLYCOLATE PHOSPHATASE"/>
    <property type="match status" value="1"/>
</dbReference>
<dbReference type="Pfam" id="PF13419">
    <property type="entry name" value="HAD_2"/>
    <property type="match status" value="1"/>
</dbReference>
<comment type="caution">
    <text evidence="1">The sequence shown here is derived from an EMBL/GenBank/DDBJ whole genome shotgun (WGS) entry which is preliminary data.</text>
</comment>
<evidence type="ECO:0000313" key="1">
    <source>
        <dbReference type="EMBL" id="GEB34591.1"/>
    </source>
</evidence>
<dbReference type="SUPFAM" id="SSF56784">
    <property type="entry name" value="HAD-like"/>
    <property type="match status" value="1"/>
</dbReference>
<dbReference type="RefSeq" id="WP_122964485.1">
    <property type="nucleotide sequence ID" value="NZ_BJMH01000024.1"/>
</dbReference>
<dbReference type="GO" id="GO:0008967">
    <property type="term" value="F:phosphoglycolate phosphatase activity"/>
    <property type="evidence" value="ECO:0007669"/>
    <property type="project" value="TreeGrafter"/>
</dbReference>
<protein>
    <recommendedName>
        <fullName evidence="3">Haloacid dehalogenase</fullName>
    </recommendedName>
</protein>
<keyword evidence="2" id="KW-1185">Reference proteome</keyword>
<dbReference type="SFLD" id="SFLDS00003">
    <property type="entry name" value="Haloacid_Dehalogenase"/>
    <property type="match status" value="1"/>
</dbReference>
<dbReference type="InterPro" id="IPR041492">
    <property type="entry name" value="HAD_2"/>
</dbReference>
<sequence>MTRASIKGIIFDMDNTLLQSKINFLEMKQAIFTLWAEHGLCEPTFDWRSHTASQLIEMGRKSGRMTSQLEQTMWEAVTAIEKAGMHEAVLEDHVKEVLAHLKERYHLFILTNNAYAAAEEALNHTGIADCFQEIVAREQMTTLKPHPSGIHYIRAQYPNWSATAWTMVGDSWIDGKAAHGGEVAFIAYQGERADMERNEVSPRAYITDLRELLDIL</sequence>
<accession>A0A4Y3PVR9</accession>
<dbReference type="EMBL" id="BJMH01000024">
    <property type="protein sequence ID" value="GEB34591.1"/>
    <property type="molecule type" value="Genomic_DNA"/>
</dbReference>
<dbReference type="AlphaFoldDB" id="A0A4Y3PVR9"/>
<gene>
    <name evidence="1" type="ORF">BPA01_41710</name>
</gene>
<dbReference type="InterPro" id="IPR036412">
    <property type="entry name" value="HAD-like_sf"/>
</dbReference>
<dbReference type="Proteomes" id="UP000316882">
    <property type="component" value="Unassembled WGS sequence"/>
</dbReference>
<dbReference type="Gene3D" id="3.40.50.1000">
    <property type="entry name" value="HAD superfamily/HAD-like"/>
    <property type="match status" value="1"/>
</dbReference>
<dbReference type="GO" id="GO:0006281">
    <property type="term" value="P:DNA repair"/>
    <property type="evidence" value="ECO:0007669"/>
    <property type="project" value="TreeGrafter"/>
</dbReference>
<dbReference type="GeneID" id="87611493"/>
<dbReference type="STRING" id="54914.AV540_07275"/>